<organism evidence="5">
    <name type="scientific">Leviviridae sp</name>
    <dbReference type="NCBI Taxonomy" id="2027243"/>
    <lineage>
        <taxon>Viruses</taxon>
        <taxon>Riboviria</taxon>
        <taxon>Orthornavirae</taxon>
        <taxon>Lenarviricota</taxon>
        <taxon>Leviviricetes</taxon>
        <taxon>Norzivirales</taxon>
        <taxon>Fiersviridae</taxon>
    </lineage>
</organism>
<comment type="subcellular location">
    <subcellularLocation>
        <location evidence="1">Virion</location>
    </subcellularLocation>
</comment>
<evidence type="ECO:0000256" key="1">
    <source>
        <dbReference type="ARBA" id="ARBA00004328"/>
    </source>
</evidence>
<gene>
    <name evidence="4" type="ORF">H1Rhizo27392_000003</name>
    <name evidence="5" type="ORF">H2RhizoL491021e4350_000002</name>
</gene>
<evidence type="ECO:0000313" key="5">
    <source>
        <dbReference type="EMBL" id="QDH89974.1"/>
    </source>
</evidence>
<accession>A0A514D8P2</accession>
<keyword evidence="3" id="KW-0946">Virion</keyword>
<dbReference type="InterPro" id="IPR015954">
    <property type="entry name" value="Phage_RNA-type_capsid"/>
</dbReference>
<evidence type="ECO:0000256" key="3">
    <source>
        <dbReference type="ARBA" id="ARBA00022844"/>
    </source>
</evidence>
<dbReference type="EMBL" id="MN034156">
    <property type="protein sequence ID" value="QDH88528.1"/>
    <property type="molecule type" value="Genomic_RNA"/>
</dbReference>
<dbReference type="Gene3D" id="3.30.380.10">
    <property type="entry name" value="MS2 Viral Coat Protein"/>
    <property type="match status" value="1"/>
</dbReference>
<evidence type="ECO:0008006" key="6">
    <source>
        <dbReference type="Google" id="ProtNLM"/>
    </source>
</evidence>
<evidence type="ECO:0000256" key="2">
    <source>
        <dbReference type="ARBA" id="ARBA00022561"/>
    </source>
</evidence>
<name>A0A514D8P2_9VIRU</name>
<proteinExistence type="predicted"/>
<dbReference type="EMBL" id="MN035152">
    <property type="protein sequence ID" value="QDH89974.1"/>
    <property type="molecule type" value="Genomic_RNA"/>
</dbReference>
<sequence>MPAIGSIKTASLLGGTVRTSSATISYDKTFDPAGKDLKGVSRWEDRSGGIAVGYPTLTMSLRRPTVGSRMYKVTAKLALPTLEVTAPTTVTGIQPQPTKAYDCACVMEFMLPERSTLAERTALFNHVHSLFVTTINASDDAPSDASGSPLSANVLNLDPVYGS</sequence>
<protein>
    <recommendedName>
        <fullName evidence="6">Coat protein</fullName>
    </recommendedName>
</protein>
<reference evidence="5" key="1">
    <citation type="submission" date="2019-05" db="EMBL/GenBank/DDBJ databases">
        <title>Metatranscriptomic reconstruction reveals RNA viruses with the potential to shape carbon cycling in soil.</title>
        <authorList>
            <person name="Starr E.P."/>
            <person name="Nuccio E."/>
            <person name="Pett-Ridge J."/>
            <person name="Banfield J.F."/>
            <person name="Firestone M.K."/>
        </authorList>
    </citation>
    <scope>NUCLEOTIDE SEQUENCE</scope>
    <source>
        <strain evidence="4">H1_Rhizo_27_scaffold_392</strain>
        <strain evidence="5">H2_Rhizo_Litter_49_scaffold_1021_e_4350</strain>
    </source>
</reference>
<evidence type="ECO:0000313" key="4">
    <source>
        <dbReference type="EMBL" id="QDH88528.1"/>
    </source>
</evidence>
<dbReference type="GO" id="GO:0019028">
    <property type="term" value="C:viral capsid"/>
    <property type="evidence" value="ECO:0007669"/>
    <property type="project" value="UniProtKB-KW"/>
</dbReference>
<dbReference type="SUPFAM" id="SSF55405">
    <property type="entry name" value="RNA bacteriophage capsid protein"/>
    <property type="match status" value="1"/>
</dbReference>
<keyword evidence="2" id="KW-0167">Capsid protein</keyword>